<evidence type="ECO:0000313" key="3">
    <source>
        <dbReference type="EMBL" id="GJT44728.1"/>
    </source>
</evidence>
<dbReference type="EMBL" id="BQNB010015838">
    <property type="protein sequence ID" value="GJT44728.1"/>
    <property type="molecule type" value="Genomic_DNA"/>
</dbReference>
<evidence type="ECO:0000313" key="4">
    <source>
        <dbReference type="Proteomes" id="UP001151760"/>
    </source>
</evidence>
<evidence type="ECO:0000256" key="1">
    <source>
        <dbReference type="SAM" id="Coils"/>
    </source>
</evidence>
<feature type="region of interest" description="Disordered" evidence="2">
    <location>
        <begin position="173"/>
        <end position="199"/>
    </location>
</feature>
<name>A0ABQ5E2P1_9ASTR</name>
<proteinExistence type="predicted"/>
<accession>A0ABQ5E2P1</accession>
<comment type="caution">
    <text evidence="3">The sequence shown here is derived from an EMBL/GenBank/DDBJ whole genome shotgun (WGS) entry which is preliminary data.</text>
</comment>
<reference evidence="3" key="1">
    <citation type="journal article" date="2022" name="Int. J. Mol. Sci.">
        <title>Draft Genome of Tanacetum Coccineum: Genomic Comparison of Closely Related Tanacetum-Family Plants.</title>
        <authorList>
            <person name="Yamashiro T."/>
            <person name="Shiraishi A."/>
            <person name="Nakayama K."/>
            <person name="Satake H."/>
        </authorList>
    </citation>
    <scope>NUCLEOTIDE SEQUENCE</scope>
</reference>
<protein>
    <recommendedName>
        <fullName evidence="5">Synaptobrevin, longin-like domain protein</fullName>
    </recommendedName>
</protein>
<evidence type="ECO:0000256" key="2">
    <source>
        <dbReference type="SAM" id="MobiDB-lite"/>
    </source>
</evidence>
<keyword evidence="4" id="KW-1185">Reference proteome</keyword>
<keyword evidence="1" id="KW-0175">Coiled coil</keyword>
<sequence>MMTLQFANTHNLVAFLSKPAESEGFEQIVDFLNTHIIKYALTLQALVDGKKIVITKATIKRVLQLEDAEGIDLLHNATIFEQLTLMRYEKLSQKLTFYKAFFSPQWKFLIHTILQCLSAKTTAWNEFRSTMASTIICLATNQKFNFSKYIFDSMVRDVENVEQIFDVSKIVQKKQKPRKPKRKDNEAPQPSGSITNVADEAFTEENVTKHSNDPLLSGEDSIKLEELMELCTNLQQRVIDLETTKTTQGSEIASLKKRVKKLEKKNKSRTHKFKRLYKVGLSRRVETSDEASLGDQEDASKQGRKIDDINADVGITLVDETQGRHDDDLIFDTGDELEQEKAKKQKVDKEKETAELQSLMKIVPNEEEVAIDVIPLATKLPSIIDYKIIKEGKISYF</sequence>
<dbReference type="Proteomes" id="UP001151760">
    <property type="component" value="Unassembled WGS sequence"/>
</dbReference>
<feature type="coiled-coil region" evidence="1">
    <location>
        <begin position="224"/>
        <end position="272"/>
    </location>
</feature>
<organism evidence="3 4">
    <name type="scientific">Tanacetum coccineum</name>
    <dbReference type="NCBI Taxonomy" id="301880"/>
    <lineage>
        <taxon>Eukaryota</taxon>
        <taxon>Viridiplantae</taxon>
        <taxon>Streptophyta</taxon>
        <taxon>Embryophyta</taxon>
        <taxon>Tracheophyta</taxon>
        <taxon>Spermatophyta</taxon>
        <taxon>Magnoliopsida</taxon>
        <taxon>eudicotyledons</taxon>
        <taxon>Gunneridae</taxon>
        <taxon>Pentapetalae</taxon>
        <taxon>asterids</taxon>
        <taxon>campanulids</taxon>
        <taxon>Asterales</taxon>
        <taxon>Asteraceae</taxon>
        <taxon>Asteroideae</taxon>
        <taxon>Anthemideae</taxon>
        <taxon>Anthemidinae</taxon>
        <taxon>Tanacetum</taxon>
    </lineage>
</organism>
<gene>
    <name evidence="3" type="ORF">Tco_0953443</name>
</gene>
<evidence type="ECO:0008006" key="5">
    <source>
        <dbReference type="Google" id="ProtNLM"/>
    </source>
</evidence>
<feature type="compositionally biased region" description="Basic residues" evidence="2">
    <location>
        <begin position="173"/>
        <end position="182"/>
    </location>
</feature>
<reference evidence="3" key="2">
    <citation type="submission" date="2022-01" db="EMBL/GenBank/DDBJ databases">
        <authorList>
            <person name="Yamashiro T."/>
            <person name="Shiraishi A."/>
            <person name="Satake H."/>
            <person name="Nakayama K."/>
        </authorList>
    </citation>
    <scope>NUCLEOTIDE SEQUENCE</scope>
</reference>